<organism evidence="4 5">
    <name type="scientific">Candidatus Enterococcus moelleringii</name>
    <dbReference type="NCBI Taxonomy" id="2815325"/>
    <lineage>
        <taxon>Bacteria</taxon>
        <taxon>Bacillati</taxon>
        <taxon>Bacillota</taxon>
        <taxon>Bacilli</taxon>
        <taxon>Lactobacillales</taxon>
        <taxon>Enterococcaceae</taxon>
        <taxon>Enterococcus</taxon>
    </lineage>
</organism>
<dbReference type="InterPro" id="IPR002347">
    <property type="entry name" value="SDR_fam"/>
</dbReference>
<dbReference type="InterPro" id="IPR020904">
    <property type="entry name" value="Sc_DH/Rdtase_CS"/>
</dbReference>
<dbReference type="EMBL" id="JAFREM010000014">
    <property type="protein sequence ID" value="MBO1306285.1"/>
    <property type="molecule type" value="Genomic_DNA"/>
</dbReference>
<dbReference type="InterPro" id="IPR036291">
    <property type="entry name" value="NAD(P)-bd_dom_sf"/>
</dbReference>
<dbReference type="PANTHER" id="PTHR42760:SF133">
    <property type="entry name" value="3-OXOACYL-[ACYL-CARRIER-PROTEIN] REDUCTASE"/>
    <property type="match status" value="1"/>
</dbReference>
<dbReference type="Gene3D" id="3.40.50.720">
    <property type="entry name" value="NAD(P)-binding Rossmann-like Domain"/>
    <property type="match status" value="1"/>
</dbReference>
<comment type="caution">
    <text evidence="4">The sequence shown here is derived from an EMBL/GenBank/DDBJ whole genome shotgun (WGS) entry which is preliminary data.</text>
</comment>
<dbReference type="SUPFAM" id="SSF51735">
    <property type="entry name" value="NAD(P)-binding Rossmann-fold domains"/>
    <property type="match status" value="1"/>
</dbReference>
<keyword evidence="5" id="KW-1185">Reference proteome</keyword>
<evidence type="ECO:0000256" key="3">
    <source>
        <dbReference type="RuleBase" id="RU000363"/>
    </source>
</evidence>
<name>A0ABS3LB46_9ENTE</name>
<keyword evidence="2" id="KW-0560">Oxidoreductase</keyword>
<evidence type="ECO:0000313" key="4">
    <source>
        <dbReference type="EMBL" id="MBO1306285.1"/>
    </source>
</evidence>
<comment type="similarity">
    <text evidence="1 3">Belongs to the short-chain dehydrogenases/reductases (SDR) family.</text>
</comment>
<proteinExistence type="inferred from homology"/>
<gene>
    <name evidence="4" type="ORF">JZO70_08945</name>
</gene>
<dbReference type="RefSeq" id="WP_207673219.1">
    <property type="nucleotide sequence ID" value="NZ_JAFREM010000014.1"/>
</dbReference>
<dbReference type="CDD" id="cd05233">
    <property type="entry name" value="SDR_c"/>
    <property type="match status" value="1"/>
</dbReference>
<dbReference type="PRINTS" id="PR00081">
    <property type="entry name" value="GDHRDH"/>
</dbReference>
<dbReference type="PANTHER" id="PTHR42760">
    <property type="entry name" value="SHORT-CHAIN DEHYDROGENASES/REDUCTASES FAMILY MEMBER"/>
    <property type="match status" value="1"/>
</dbReference>
<reference evidence="4 5" key="1">
    <citation type="submission" date="2021-03" db="EMBL/GenBank/DDBJ databases">
        <title>Enterococcal diversity collection.</title>
        <authorList>
            <person name="Gilmore M.S."/>
            <person name="Schwartzman J."/>
            <person name="Van Tyne D."/>
            <person name="Martin M."/>
            <person name="Earl A.M."/>
            <person name="Manson A.L."/>
            <person name="Straub T."/>
            <person name="Salamzade R."/>
            <person name="Saavedra J."/>
            <person name="Lebreton F."/>
            <person name="Prichula J."/>
            <person name="Schaufler K."/>
            <person name="Gaca A."/>
            <person name="Sgardioli B."/>
            <person name="Wagenaar J."/>
            <person name="Strong T."/>
        </authorList>
    </citation>
    <scope>NUCLEOTIDE SEQUENCE [LARGE SCALE GENOMIC DNA]</scope>
    <source>
        <strain evidence="4 5">669A</strain>
    </source>
</reference>
<evidence type="ECO:0000256" key="1">
    <source>
        <dbReference type="ARBA" id="ARBA00006484"/>
    </source>
</evidence>
<evidence type="ECO:0000313" key="5">
    <source>
        <dbReference type="Proteomes" id="UP000664601"/>
    </source>
</evidence>
<sequence length="266" mass="28585">MKDWINLEKAVVIVTGGSSGIGESLTIGLSELGAAVINVDIKPCENQHPNVHFIETDVSNKSSIEQMVTEVVAKFGRIDSLINNAGINLPALLVDAKQPTSQYELSEEIVDKLYAINQKSVFLVSQAVTRVMLRQEKGVIINMSSESGLEGSEGQSFYAATKAAINSFTRSWAKELGKKGIRVVGIAPGIMEATGLRTQSYEEALSYTRGITVEQLRANYSNVGQIPLGRSGKLKEVADLACFLLSDRASYLTGVTINISGGKSRG</sequence>
<dbReference type="NCBIfam" id="NF004817">
    <property type="entry name" value="PRK06171.1"/>
    <property type="match status" value="1"/>
</dbReference>
<evidence type="ECO:0000256" key="2">
    <source>
        <dbReference type="ARBA" id="ARBA00023002"/>
    </source>
</evidence>
<dbReference type="Pfam" id="PF00106">
    <property type="entry name" value="adh_short"/>
    <property type="match status" value="1"/>
</dbReference>
<dbReference type="PRINTS" id="PR00080">
    <property type="entry name" value="SDRFAMILY"/>
</dbReference>
<protein>
    <submittedName>
        <fullName evidence="4">SDR family oxidoreductase</fullName>
    </submittedName>
</protein>
<dbReference type="PROSITE" id="PS00061">
    <property type="entry name" value="ADH_SHORT"/>
    <property type="match status" value="1"/>
</dbReference>
<dbReference type="Proteomes" id="UP000664601">
    <property type="component" value="Unassembled WGS sequence"/>
</dbReference>
<accession>A0ABS3LB46</accession>